<dbReference type="Proteomes" id="UP001642540">
    <property type="component" value="Unassembled WGS sequence"/>
</dbReference>
<keyword evidence="1" id="KW-0175">Coiled coil</keyword>
<sequence length="135" mass="15701">MEKEVEETASSLKQQETKLNTKIKEVEHLSNQLQNSDIANAEAQAIVQQQEKRIEKLLRKELNSKEELDHRYESLREKTRKIVEANEEIANLKEAITSLKEKTIEAKKQHEKSETYIAALCSELDRVKSELKILK</sequence>
<evidence type="ECO:0000256" key="1">
    <source>
        <dbReference type="SAM" id="Coils"/>
    </source>
</evidence>
<evidence type="ECO:0000313" key="3">
    <source>
        <dbReference type="Proteomes" id="UP001642540"/>
    </source>
</evidence>
<name>A0ABP1RHZ8_9HEXA</name>
<keyword evidence="3" id="KW-1185">Reference proteome</keyword>
<protein>
    <submittedName>
        <fullName evidence="2">Uncharacterized protein</fullName>
    </submittedName>
</protein>
<reference evidence="2 3" key="1">
    <citation type="submission" date="2024-08" db="EMBL/GenBank/DDBJ databases">
        <authorList>
            <person name="Cucini C."/>
            <person name="Frati F."/>
        </authorList>
    </citation>
    <scope>NUCLEOTIDE SEQUENCE [LARGE SCALE GENOMIC DNA]</scope>
</reference>
<proteinExistence type="predicted"/>
<evidence type="ECO:0000313" key="2">
    <source>
        <dbReference type="EMBL" id="CAL8128619.1"/>
    </source>
</evidence>
<accession>A0ABP1RHZ8</accession>
<feature type="coiled-coil region" evidence="1">
    <location>
        <begin position="12"/>
        <end position="109"/>
    </location>
</feature>
<gene>
    <name evidence="2" type="ORF">ODALV1_LOCUS22387</name>
</gene>
<organism evidence="2 3">
    <name type="scientific">Orchesella dallaii</name>
    <dbReference type="NCBI Taxonomy" id="48710"/>
    <lineage>
        <taxon>Eukaryota</taxon>
        <taxon>Metazoa</taxon>
        <taxon>Ecdysozoa</taxon>
        <taxon>Arthropoda</taxon>
        <taxon>Hexapoda</taxon>
        <taxon>Collembola</taxon>
        <taxon>Entomobryomorpha</taxon>
        <taxon>Entomobryoidea</taxon>
        <taxon>Orchesellidae</taxon>
        <taxon>Orchesellinae</taxon>
        <taxon>Orchesella</taxon>
    </lineage>
</organism>
<dbReference type="EMBL" id="CAXLJM020000075">
    <property type="protein sequence ID" value="CAL8128619.1"/>
    <property type="molecule type" value="Genomic_DNA"/>
</dbReference>
<comment type="caution">
    <text evidence="2">The sequence shown here is derived from an EMBL/GenBank/DDBJ whole genome shotgun (WGS) entry which is preliminary data.</text>
</comment>